<sequence>MRCSVDSLILGHTGHEGCHWASCATPYSFRKTTTPSPGHTPLFAASAFDRLSSRQHSTCKPARRSSPLSDPVPALDPSNANPKTVAAPVKRTTSPSDTRARLVQSSSAGTAMLASGSHGHTQQHVRMCHAPRLHHGGAQQSVSFSTHPAIQAREVGMQSICRRRPWFVEFSRRSD</sequence>
<protein>
    <submittedName>
        <fullName evidence="2">Uncharacterized protein</fullName>
    </submittedName>
</protein>
<organism evidence="2 3">
    <name type="scientific">Triticum urartu</name>
    <name type="common">Red wild einkorn</name>
    <name type="synonym">Crithodium urartu</name>
    <dbReference type="NCBI Taxonomy" id="4572"/>
    <lineage>
        <taxon>Eukaryota</taxon>
        <taxon>Viridiplantae</taxon>
        <taxon>Streptophyta</taxon>
        <taxon>Embryophyta</taxon>
        <taxon>Tracheophyta</taxon>
        <taxon>Spermatophyta</taxon>
        <taxon>Magnoliopsida</taxon>
        <taxon>Liliopsida</taxon>
        <taxon>Poales</taxon>
        <taxon>Poaceae</taxon>
        <taxon>BOP clade</taxon>
        <taxon>Pooideae</taxon>
        <taxon>Triticodae</taxon>
        <taxon>Triticeae</taxon>
        <taxon>Triticinae</taxon>
        <taxon>Triticum</taxon>
    </lineage>
</organism>
<name>A0A8R7QGW9_TRIUA</name>
<accession>A0A8R7QGW9</accession>
<reference evidence="3" key="1">
    <citation type="journal article" date="2013" name="Nature">
        <title>Draft genome of the wheat A-genome progenitor Triticum urartu.</title>
        <authorList>
            <person name="Ling H.Q."/>
            <person name="Zhao S."/>
            <person name="Liu D."/>
            <person name="Wang J."/>
            <person name="Sun H."/>
            <person name="Zhang C."/>
            <person name="Fan H."/>
            <person name="Li D."/>
            <person name="Dong L."/>
            <person name="Tao Y."/>
            <person name="Gao C."/>
            <person name="Wu H."/>
            <person name="Li Y."/>
            <person name="Cui Y."/>
            <person name="Guo X."/>
            <person name="Zheng S."/>
            <person name="Wang B."/>
            <person name="Yu K."/>
            <person name="Liang Q."/>
            <person name="Yang W."/>
            <person name="Lou X."/>
            <person name="Chen J."/>
            <person name="Feng M."/>
            <person name="Jian J."/>
            <person name="Zhang X."/>
            <person name="Luo G."/>
            <person name="Jiang Y."/>
            <person name="Liu J."/>
            <person name="Wang Z."/>
            <person name="Sha Y."/>
            <person name="Zhang B."/>
            <person name="Wu H."/>
            <person name="Tang D."/>
            <person name="Shen Q."/>
            <person name="Xue P."/>
            <person name="Zou S."/>
            <person name="Wang X."/>
            <person name="Liu X."/>
            <person name="Wang F."/>
            <person name="Yang Y."/>
            <person name="An X."/>
            <person name="Dong Z."/>
            <person name="Zhang K."/>
            <person name="Zhang X."/>
            <person name="Luo M.C."/>
            <person name="Dvorak J."/>
            <person name="Tong Y."/>
            <person name="Wang J."/>
            <person name="Yang H."/>
            <person name="Li Z."/>
            <person name="Wang D."/>
            <person name="Zhang A."/>
            <person name="Wang J."/>
        </authorList>
    </citation>
    <scope>NUCLEOTIDE SEQUENCE</scope>
    <source>
        <strain evidence="3">cv. G1812</strain>
    </source>
</reference>
<keyword evidence="3" id="KW-1185">Reference proteome</keyword>
<evidence type="ECO:0000256" key="1">
    <source>
        <dbReference type="SAM" id="MobiDB-lite"/>
    </source>
</evidence>
<dbReference type="Proteomes" id="UP000015106">
    <property type="component" value="Chromosome 5"/>
</dbReference>
<dbReference type="Gramene" id="TuG1812G0500002915.01.T01">
    <property type="protein sequence ID" value="TuG1812G0500002915.01.T01.cds367484"/>
    <property type="gene ID" value="TuG1812G0500002915.01"/>
</dbReference>
<reference evidence="2" key="3">
    <citation type="submission" date="2022-06" db="UniProtKB">
        <authorList>
            <consortium name="EnsemblPlants"/>
        </authorList>
    </citation>
    <scope>IDENTIFICATION</scope>
</reference>
<reference evidence="2" key="2">
    <citation type="submission" date="2018-03" db="EMBL/GenBank/DDBJ databases">
        <title>The Triticum urartu genome reveals the dynamic nature of wheat genome evolution.</title>
        <authorList>
            <person name="Ling H."/>
            <person name="Ma B."/>
            <person name="Shi X."/>
            <person name="Liu H."/>
            <person name="Dong L."/>
            <person name="Sun H."/>
            <person name="Cao Y."/>
            <person name="Gao Q."/>
            <person name="Zheng S."/>
            <person name="Li Y."/>
            <person name="Yu Y."/>
            <person name="Du H."/>
            <person name="Qi M."/>
            <person name="Li Y."/>
            <person name="Yu H."/>
            <person name="Cui Y."/>
            <person name="Wang N."/>
            <person name="Chen C."/>
            <person name="Wu H."/>
            <person name="Zhao Y."/>
            <person name="Zhang J."/>
            <person name="Li Y."/>
            <person name="Zhou W."/>
            <person name="Zhang B."/>
            <person name="Hu W."/>
            <person name="Eijk M."/>
            <person name="Tang J."/>
            <person name="Witsenboer H."/>
            <person name="Zhao S."/>
            <person name="Li Z."/>
            <person name="Zhang A."/>
            <person name="Wang D."/>
            <person name="Liang C."/>
        </authorList>
    </citation>
    <scope>NUCLEOTIDE SEQUENCE [LARGE SCALE GENOMIC DNA]</scope>
    <source>
        <strain evidence="2">cv. G1812</strain>
    </source>
</reference>
<dbReference type="EnsemblPlants" id="TuG1812G0500002915.01.T01">
    <property type="protein sequence ID" value="TuG1812G0500002915.01.T01.cds367484"/>
    <property type="gene ID" value="TuG1812G0500002915.01"/>
</dbReference>
<evidence type="ECO:0000313" key="3">
    <source>
        <dbReference type="Proteomes" id="UP000015106"/>
    </source>
</evidence>
<proteinExistence type="predicted"/>
<evidence type="ECO:0000313" key="2">
    <source>
        <dbReference type="EnsemblPlants" id="TuG1812G0500002915.01.T01.cds367484"/>
    </source>
</evidence>
<feature type="region of interest" description="Disordered" evidence="1">
    <location>
        <begin position="54"/>
        <end position="97"/>
    </location>
</feature>
<dbReference type="AlphaFoldDB" id="A0A8R7QGW9"/>